<dbReference type="GO" id="GO:0000976">
    <property type="term" value="F:transcription cis-regulatory region binding"/>
    <property type="evidence" value="ECO:0007669"/>
    <property type="project" value="TreeGrafter"/>
</dbReference>
<keyword evidence="7" id="KW-1185">Reference proteome</keyword>
<feature type="domain" description="HTH tetR-type" evidence="5">
    <location>
        <begin position="10"/>
        <end position="70"/>
    </location>
</feature>
<evidence type="ECO:0000256" key="2">
    <source>
        <dbReference type="ARBA" id="ARBA00023125"/>
    </source>
</evidence>
<dbReference type="InterPro" id="IPR001647">
    <property type="entry name" value="HTH_TetR"/>
</dbReference>
<dbReference type="PRINTS" id="PR00455">
    <property type="entry name" value="HTHTETR"/>
</dbReference>
<dbReference type="InterPro" id="IPR036271">
    <property type="entry name" value="Tet_transcr_reg_TetR-rel_C_sf"/>
</dbReference>
<name>A0A8J3M8C9_9ACTN</name>
<dbReference type="Pfam" id="PF17940">
    <property type="entry name" value="TetR_C_31"/>
    <property type="match status" value="1"/>
</dbReference>
<reference evidence="6 7" key="1">
    <citation type="submission" date="2021-01" db="EMBL/GenBank/DDBJ databases">
        <title>Whole genome shotgun sequence of Planotetraspora kaengkrachanensis NBRC 104272.</title>
        <authorList>
            <person name="Komaki H."/>
            <person name="Tamura T."/>
        </authorList>
    </citation>
    <scope>NUCLEOTIDE SEQUENCE [LARGE SCALE GENOMIC DNA]</scope>
    <source>
        <strain evidence="6 7">NBRC 104272</strain>
    </source>
</reference>
<dbReference type="EMBL" id="BONV01000009">
    <property type="protein sequence ID" value="GIG79620.1"/>
    <property type="molecule type" value="Genomic_DNA"/>
</dbReference>
<dbReference type="PANTHER" id="PTHR30055:SF234">
    <property type="entry name" value="HTH-TYPE TRANSCRIPTIONAL REGULATOR BETI"/>
    <property type="match status" value="1"/>
</dbReference>
<evidence type="ECO:0000259" key="5">
    <source>
        <dbReference type="PROSITE" id="PS50977"/>
    </source>
</evidence>
<dbReference type="PROSITE" id="PS50977">
    <property type="entry name" value="HTH_TETR_2"/>
    <property type="match status" value="1"/>
</dbReference>
<dbReference type="InterPro" id="IPR023772">
    <property type="entry name" value="DNA-bd_HTH_TetR-type_CS"/>
</dbReference>
<evidence type="ECO:0000256" key="1">
    <source>
        <dbReference type="ARBA" id="ARBA00023015"/>
    </source>
</evidence>
<dbReference type="SUPFAM" id="SSF46689">
    <property type="entry name" value="Homeodomain-like"/>
    <property type="match status" value="1"/>
</dbReference>
<gene>
    <name evidence="6" type="ORF">Pka01_27470</name>
</gene>
<dbReference type="InterPro" id="IPR050109">
    <property type="entry name" value="HTH-type_TetR-like_transc_reg"/>
</dbReference>
<dbReference type="SUPFAM" id="SSF48498">
    <property type="entry name" value="Tetracyclin repressor-like, C-terminal domain"/>
    <property type="match status" value="1"/>
</dbReference>
<dbReference type="PROSITE" id="PS01081">
    <property type="entry name" value="HTH_TETR_1"/>
    <property type="match status" value="1"/>
</dbReference>
<protein>
    <recommendedName>
        <fullName evidence="5">HTH tetR-type domain-containing protein</fullName>
    </recommendedName>
</protein>
<dbReference type="RefSeq" id="WP_203883057.1">
    <property type="nucleotide sequence ID" value="NZ_BAABHH010000016.1"/>
</dbReference>
<dbReference type="PANTHER" id="PTHR30055">
    <property type="entry name" value="HTH-TYPE TRANSCRIPTIONAL REGULATOR RUTR"/>
    <property type="match status" value="1"/>
</dbReference>
<proteinExistence type="predicted"/>
<keyword evidence="1" id="KW-0805">Transcription regulation</keyword>
<evidence type="ECO:0000256" key="4">
    <source>
        <dbReference type="PROSITE-ProRule" id="PRU00335"/>
    </source>
</evidence>
<keyword evidence="2 4" id="KW-0238">DNA-binding</keyword>
<keyword evidence="3" id="KW-0804">Transcription</keyword>
<evidence type="ECO:0000313" key="7">
    <source>
        <dbReference type="Proteomes" id="UP000630097"/>
    </source>
</evidence>
<organism evidence="6 7">
    <name type="scientific">Planotetraspora kaengkrachanensis</name>
    <dbReference type="NCBI Taxonomy" id="575193"/>
    <lineage>
        <taxon>Bacteria</taxon>
        <taxon>Bacillati</taxon>
        <taxon>Actinomycetota</taxon>
        <taxon>Actinomycetes</taxon>
        <taxon>Streptosporangiales</taxon>
        <taxon>Streptosporangiaceae</taxon>
        <taxon>Planotetraspora</taxon>
    </lineage>
</organism>
<evidence type="ECO:0000313" key="6">
    <source>
        <dbReference type="EMBL" id="GIG79620.1"/>
    </source>
</evidence>
<feature type="DNA-binding region" description="H-T-H motif" evidence="4">
    <location>
        <begin position="33"/>
        <end position="52"/>
    </location>
</feature>
<dbReference type="Gene3D" id="1.10.357.10">
    <property type="entry name" value="Tetracycline Repressor, domain 2"/>
    <property type="match status" value="1"/>
</dbReference>
<comment type="caution">
    <text evidence="6">The sequence shown here is derived from an EMBL/GenBank/DDBJ whole genome shotgun (WGS) entry which is preliminary data.</text>
</comment>
<dbReference type="GO" id="GO:0003700">
    <property type="term" value="F:DNA-binding transcription factor activity"/>
    <property type="evidence" value="ECO:0007669"/>
    <property type="project" value="TreeGrafter"/>
</dbReference>
<dbReference type="Proteomes" id="UP000630097">
    <property type="component" value="Unassembled WGS sequence"/>
</dbReference>
<dbReference type="Pfam" id="PF00440">
    <property type="entry name" value="TetR_N"/>
    <property type="match status" value="1"/>
</dbReference>
<sequence>MPKVSQAHLDARRQQIIDAARARFAVHGFARTSMTDIVEASGLSTGAIYRYFTSKDEIVAAICEQAGHALPAELTAESIHDFLQHIRTLARQEDHARLVAQIYAEAAVTPSLAALVHRQLQELREAVAALLPDHEPAHAARIAEAFVALCHGYTQQLAVRGDLEPAPFTAALVAIAITES</sequence>
<evidence type="ECO:0000256" key="3">
    <source>
        <dbReference type="ARBA" id="ARBA00023163"/>
    </source>
</evidence>
<dbReference type="InterPro" id="IPR041583">
    <property type="entry name" value="TetR_C_31"/>
</dbReference>
<dbReference type="InterPro" id="IPR009057">
    <property type="entry name" value="Homeodomain-like_sf"/>
</dbReference>
<accession>A0A8J3M8C9</accession>
<dbReference type="AlphaFoldDB" id="A0A8J3M8C9"/>